<accession>A0ABT3N1A9</accession>
<name>A0ABT3N1A9_9GAMM</name>
<reference evidence="1 2" key="1">
    <citation type="submission" date="2022-10" db="EMBL/GenBank/DDBJ databases">
        <title>High-quality genome sequences of two octocoral-associated bacteria, Endozoicomonas euniceicola EF212 and Endozoicomonas gorgoniicola PS125.</title>
        <authorList>
            <person name="Chiou Y.-J."/>
            <person name="Chen Y.-H."/>
        </authorList>
    </citation>
    <scope>NUCLEOTIDE SEQUENCE [LARGE SCALE GENOMIC DNA]</scope>
    <source>
        <strain evidence="1 2">PS125</strain>
    </source>
</reference>
<sequence length="62" mass="7180">MIALDSRKARCPNCGKTIELIIDCSIEQQEYIEDCQICCKPIQINVQIHRKDFDVSVRNPDE</sequence>
<protein>
    <submittedName>
        <fullName evidence="1">CPXCG motif-containing cysteine-rich protein</fullName>
    </submittedName>
</protein>
<dbReference type="InterPro" id="IPR025990">
    <property type="entry name" value="zinc_ribbon_bacterial"/>
</dbReference>
<gene>
    <name evidence="1" type="ORF">NX722_22815</name>
</gene>
<dbReference type="Proteomes" id="UP001209854">
    <property type="component" value="Unassembled WGS sequence"/>
</dbReference>
<comment type="caution">
    <text evidence="1">The sequence shown here is derived from an EMBL/GenBank/DDBJ whole genome shotgun (WGS) entry which is preliminary data.</text>
</comment>
<dbReference type="InterPro" id="IPR017143">
    <property type="entry name" value="UCP037225"/>
</dbReference>
<proteinExistence type="predicted"/>
<evidence type="ECO:0000313" key="2">
    <source>
        <dbReference type="Proteomes" id="UP001209854"/>
    </source>
</evidence>
<dbReference type="RefSeq" id="WP_262565168.1">
    <property type="nucleotide sequence ID" value="NZ_JAPFCC010000001.1"/>
</dbReference>
<evidence type="ECO:0000313" key="1">
    <source>
        <dbReference type="EMBL" id="MCW7555409.1"/>
    </source>
</evidence>
<dbReference type="EMBL" id="JAPFCC010000001">
    <property type="protein sequence ID" value="MCW7555409.1"/>
    <property type="molecule type" value="Genomic_DNA"/>
</dbReference>
<dbReference type="Pfam" id="PF14255">
    <property type="entry name" value="Zn_ribbon_21"/>
    <property type="match status" value="1"/>
</dbReference>
<organism evidence="1 2">
    <name type="scientific">Endozoicomonas gorgoniicola</name>
    <dbReference type="NCBI Taxonomy" id="1234144"/>
    <lineage>
        <taxon>Bacteria</taxon>
        <taxon>Pseudomonadati</taxon>
        <taxon>Pseudomonadota</taxon>
        <taxon>Gammaproteobacteria</taxon>
        <taxon>Oceanospirillales</taxon>
        <taxon>Endozoicomonadaceae</taxon>
        <taxon>Endozoicomonas</taxon>
    </lineage>
</organism>
<keyword evidence="2" id="KW-1185">Reference proteome</keyword>
<dbReference type="PIRSF" id="PIRSF037225">
    <property type="entry name" value="UCP037225"/>
    <property type="match status" value="1"/>
</dbReference>